<dbReference type="Pfam" id="PF03443">
    <property type="entry name" value="AA9"/>
    <property type="match status" value="1"/>
</dbReference>
<dbReference type="PANTHER" id="PTHR33353">
    <property type="entry name" value="PUTATIVE (AFU_ORTHOLOGUE AFUA_1G12560)-RELATED"/>
    <property type="match status" value="1"/>
</dbReference>
<proteinExistence type="predicted"/>
<comment type="cofactor">
    <cofactor evidence="1">
        <name>Cu(2+)</name>
        <dbReference type="ChEBI" id="CHEBI:29036"/>
    </cofactor>
</comment>
<evidence type="ECO:0000313" key="10">
    <source>
        <dbReference type="Proteomes" id="UP000235786"/>
    </source>
</evidence>
<feature type="signal peptide" evidence="7">
    <location>
        <begin position="1"/>
        <end position="17"/>
    </location>
</feature>
<evidence type="ECO:0000256" key="5">
    <source>
        <dbReference type="ARBA" id="ARBA00023180"/>
    </source>
</evidence>
<dbReference type="InterPro" id="IPR005103">
    <property type="entry name" value="AA9_LPMO"/>
</dbReference>
<keyword evidence="6" id="KW-0624">Polysaccharide degradation</keyword>
<evidence type="ECO:0000256" key="3">
    <source>
        <dbReference type="ARBA" id="ARBA00022525"/>
    </source>
</evidence>
<dbReference type="STRING" id="1149755.A0A2J6RSW7"/>
<keyword evidence="9" id="KW-0378">Hydrolase</keyword>
<evidence type="ECO:0000256" key="1">
    <source>
        <dbReference type="ARBA" id="ARBA00001973"/>
    </source>
</evidence>
<comment type="function">
    <text evidence="6">Lytic polysaccharide monooxygenase (LMPO) that depolymerizes crystalline and amorphous polysaccharides via the oxidation of scissile alpha- or beta-(1-4)-glycosidic bonds, yielding C1 and/or C4 oxidation products. Catalysis by LPMOs requires the reduction of the active-site copper from Cu(II) to Cu(I) by a reducing agent and H(2)O(2) or O(2) as a cosubstrate.</text>
</comment>
<evidence type="ECO:0000313" key="9">
    <source>
        <dbReference type="EMBL" id="PMD41553.1"/>
    </source>
</evidence>
<dbReference type="GO" id="GO:0030245">
    <property type="term" value="P:cellulose catabolic process"/>
    <property type="evidence" value="ECO:0007669"/>
    <property type="project" value="UniProtKB-UniRule"/>
</dbReference>
<evidence type="ECO:0000256" key="7">
    <source>
        <dbReference type="SAM" id="SignalP"/>
    </source>
</evidence>
<feature type="chain" id="PRO_5014354815" description="AA9 family lytic polysaccharide monooxygenase" evidence="7">
    <location>
        <begin position="18"/>
        <end position="271"/>
    </location>
</feature>
<comment type="catalytic activity">
    <reaction evidence="6">
        <text>[(1-&gt;4)-beta-D-glucosyl]n+m + reduced acceptor + O2 = 4-dehydro-beta-D-glucosyl-[(1-&gt;4)-beta-D-glucosyl]n-1 + [(1-&gt;4)-beta-D-glucosyl]m + acceptor + H2O.</text>
        <dbReference type="EC" id="1.14.99.56"/>
    </reaction>
</comment>
<dbReference type="CDD" id="cd21175">
    <property type="entry name" value="LPMO_AA9"/>
    <property type="match status" value="1"/>
</dbReference>
<dbReference type="Gene3D" id="2.70.50.70">
    <property type="match status" value="1"/>
</dbReference>
<dbReference type="InterPro" id="IPR049892">
    <property type="entry name" value="AA9"/>
</dbReference>
<reference evidence="9 10" key="1">
    <citation type="submission" date="2016-04" db="EMBL/GenBank/DDBJ databases">
        <title>A degradative enzymes factory behind the ericoid mycorrhizal symbiosis.</title>
        <authorList>
            <consortium name="DOE Joint Genome Institute"/>
            <person name="Martino E."/>
            <person name="Morin E."/>
            <person name="Grelet G."/>
            <person name="Kuo A."/>
            <person name="Kohler A."/>
            <person name="Daghino S."/>
            <person name="Barry K."/>
            <person name="Choi C."/>
            <person name="Cichocki N."/>
            <person name="Clum A."/>
            <person name="Copeland A."/>
            <person name="Hainaut M."/>
            <person name="Haridas S."/>
            <person name="Labutti K."/>
            <person name="Lindquist E."/>
            <person name="Lipzen A."/>
            <person name="Khouja H.-R."/>
            <person name="Murat C."/>
            <person name="Ohm R."/>
            <person name="Olson A."/>
            <person name="Spatafora J."/>
            <person name="Veneault-Fourrey C."/>
            <person name="Henrissat B."/>
            <person name="Grigoriev I."/>
            <person name="Martin F."/>
            <person name="Perotto S."/>
        </authorList>
    </citation>
    <scope>NUCLEOTIDE SEQUENCE [LARGE SCALE GENOMIC DNA]</scope>
    <source>
        <strain evidence="9 10">F</strain>
    </source>
</reference>
<evidence type="ECO:0000256" key="6">
    <source>
        <dbReference type="RuleBase" id="RU368122"/>
    </source>
</evidence>
<protein>
    <recommendedName>
        <fullName evidence="6">AA9 family lytic polysaccharide monooxygenase</fullName>
        <ecNumber evidence="6">1.14.99.56</ecNumber>
    </recommendedName>
    <alternativeName>
        <fullName evidence="6">Endo-beta-1,4-glucanase</fullName>
    </alternativeName>
    <alternativeName>
        <fullName evidence="6">Glycosyl hydrolase 61 family protein</fullName>
    </alternativeName>
</protein>
<organism evidence="9 10">
    <name type="scientific">Hyaloscypha variabilis (strain UAMH 11265 / GT02V1 / F)</name>
    <name type="common">Meliniomyces variabilis</name>
    <dbReference type="NCBI Taxonomy" id="1149755"/>
    <lineage>
        <taxon>Eukaryota</taxon>
        <taxon>Fungi</taxon>
        <taxon>Dikarya</taxon>
        <taxon>Ascomycota</taxon>
        <taxon>Pezizomycotina</taxon>
        <taxon>Leotiomycetes</taxon>
        <taxon>Helotiales</taxon>
        <taxon>Hyaloscyphaceae</taxon>
        <taxon>Hyaloscypha</taxon>
        <taxon>Hyaloscypha variabilis</taxon>
    </lineage>
</organism>
<keyword evidence="4 6" id="KW-1015">Disulfide bond</keyword>
<dbReference type="GO" id="GO:0005576">
    <property type="term" value="C:extracellular region"/>
    <property type="evidence" value="ECO:0007669"/>
    <property type="project" value="UniProtKB-SubCell"/>
</dbReference>
<comment type="domain">
    <text evidence="6">Has a modular structure: an endo-beta-1,4-glucanase catalytic module at the N-terminus, a linker rich in serines and threonines, and a C-terminal carbohydrate-binding module (CBM).</text>
</comment>
<keyword evidence="3 6" id="KW-0964">Secreted</keyword>
<dbReference type="AlphaFoldDB" id="A0A2J6RSW7"/>
<dbReference type="EMBL" id="KZ613944">
    <property type="protein sequence ID" value="PMD41553.1"/>
    <property type="molecule type" value="Genomic_DNA"/>
</dbReference>
<sequence length="271" mass="30058">MHQNLLVVVGLLGYVVAHGGTSNYTVDGVWYDGYSPDASAESQDGQPWLIQRKWITIDPIFEPDNISLACNFPGDPAPSSIPIRAGDNITAVYYYWLHTVGPMVLWMADCGADCRTFNASQGDWFKIAQRGLISGTIQEGMWGQRLFQNWDGTPDLWTETIPASLKAGNYLIRHEIIALHIAHKPQFYPECAHLTVSGNGTESPGKEYLAKIPGVYTMDQPEIKIDIYSSEVANLTTYTIPGPPVWTGENVALDRLVEGFKGPKERKIKLT</sequence>
<dbReference type="GO" id="GO:0008810">
    <property type="term" value="F:cellulase activity"/>
    <property type="evidence" value="ECO:0007669"/>
    <property type="project" value="UniProtKB-UniRule"/>
</dbReference>
<keyword evidence="7" id="KW-0732">Signal</keyword>
<keyword evidence="10" id="KW-1185">Reference proteome</keyword>
<evidence type="ECO:0000256" key="2">
    <source>
        <dbReference type="ARBA" id="ARBA00004613"/>
    </source>
</evidence>
<dbReference type="PANTHER" id="PTHR33353:SF19">
    <property type="entry name" value="GLYCOSYLHYDROLASE FAMILY 61-8 PROTEIN"/>
    <property type="match status" value="1"/>
</dbReference>
<comment type="subcellular location">
    <subcellularLocation>
        <location evidence="2 6">Secreted</location>
    </subcellularLocation>
</comment>
<dbReference type="GO" id="GO:0030248">
    <property type="term" value="F:cellulose binding"/>
    <property type="evidence" value="ECO:0007669"/>
    <property type="project" value="UniProtKB-UniRule"/>
</dbReference>
<keyword evidence="6" id="KW-0136">Cellulose degradation</keyword>
<feature type="domain" description="Auxiliary Activity family 9 catalytic" evidence="8">
    <location>
        <begin position="18"/>
        <end position="232"/>
    </location>
</feature>
<evidence type="ECO:0000256" key="4">
    <source>
        <dbReference type="ARBA" id="ARBA00023157"/>
    </source>
</evidence>
<keyword evidence="6" id="KW-0119">Carbohydrate metabolism</keyword>
<dbReference type="OrthoDB" id="4849160at2759"/>
<gene>
    <name evidence="9" type="ORF">L207DRAFT_425826</name>
</gene>
<accession>A0A2J6RSW7</accession>
<dbReference type="Proteomes" id="UP000235786">
    <property type="component" value="Unassembled WGS sequence"/>
</dbReference>
<name>A0A2J6RSW7_HYAVF</name>
<evidence type="ECO:0000259" key="8">
    <source>
        <dbReference type="Pfam" id="PF03443"/>
    </source>
</evidence>
<keyword evidence="5" id="KW-0325">Glycoprotein</keyword>
<dbReference type="EC" id="1.14.99.56" evidence="6"/>